<dbReference type="PANTHER" id="PTHR20922:SF13">
    <property type="entry name" value="DNL-TYPE ZINC FINGER PROTEIN"/>
    <property type="match status" value="1"/>
</dbReference>
<proteinExistence type="predicted"/>
<dbReference type="KEGG" id="bbel:109482593"/>
<dbReference type="GeneID" id="109482593"/>
<evidence type="ECO:0000256" key="1">
    <source>
        <dbReference type="ARBA" id="ARBA00022723"/>
    </source>
</evidence>
<dbReference type="InterPro" id="IPR024158">
    <property type="entry name" value="Mt_import_TIM15"/>
</dbReference>
<keyword evidence="2 4" id="KW-0863">Zinc-finger</keyword>
<organism evidence="6 7">
    <name type="scientific">Branchiostoma belcheri</name>
    <name type="common">Amphioxus</name>
    <dbReference type="NCBI Taxonomy" id="7741"/>
    <lineage>
        <taxon>Eukaryota</taxon>
        <taxon>Metazoa</taxon>
        <taxon>Chordata</taxon>
        <taxon>Cephalochordata</taxon>
        <taxon>Leptocardii</taxon>
        <taxon>Amphioxiformes</taxon>
        <taxon>Branchiostomatidae</taxon>
        <taxon>Branchiostoma</taxon>
    </lineage>
</organism>
<evidence type="ECO:0000256" key="2">
    <source>
        <dbReference type="ARBA" id="ARBA00022771"/>
    </source>
</evidence>
<dbReference type="Pfam" id="PF05180">
    <property type="entry name" value="zf-DNL"/>
    <property type="match status" value="1"/>
</dbReference>
<evidence type="ECO:0000256" key="4">
    <source>
        <dbReference type="PROSITE-ProRule" id="PRU00834"/>
    </source>
</evidence>
<evidence type="ECO:0000256" key="3">
    <source>
        <dbReference type="ARBA" id="ARBA00022833"/>
    </source>
</evidence>
<dbReference type="GO" id="GO:0050821">
    <property type="term" value="P:protein stabilization"/>
    <property type="evidence" value="ECO:0007669"/>
    <property type="project" value="TreeGrafter"/>
</dbReference>
<evidence type="ECO:0000313" key="7">
    <source>
        <dbReference type="RefSeq" id="XP_019640933.1"/>
    </source>
</evidence>
<dbReference type="RefSeq" id="XP_019640933.1">
    <property type="nucleotide sequence ID" value="XM_019785374.1"/>
</dbReference>
<evidence type="ECO:0000313" key="6">
    <source>
        <dbReference type="Proteomes" id="UP000515135"/>
    </source>
</evidence>
<dbReference type="InterPro" id="IPR007853">
    <property type="entry name" value="Znf_DNL-typ"/>
</dbReference>
<dbReference type="GO" id="GO:0030150">
    <property type="term" value="P:protein import into mitochondrial matrix"/>
    <property type="evidence" value="ECO:0007669"/>
    <property type="project" value="TreeGrafter"/>
</dbReference>
<dbReference type="GO" id="GO:0051087">
    <property type="term" value="F:protein-folding chaperone binding"/>
    <property type="evidence" value="ECO:0007669"/>
    <property type="project" value="TreeGrafter"/>
</dbReference>
<dbReference type="PROSITE" id="PS51501">
    <property type="entry name" value="ZF_DNL"/>
    <property type="match status" value="1"/>
</dbReference>
<gene>
    <name evidence="7" type="primary">LOC109482593</name>
</gene>
<name>A0A6P4ZVK6_BRABE</name>
<dbReference type="GO" id="GO:0005739">
    <property type="term" value="C:mitochondrion"/>
    <property type="evidence" value="ECO:0007669"/>
    <property type="project" value="TreeGrafter"/>
</dbReference>
<accession>A0A6P4ZVK6</accession>
<reference evidence="7" key="1">
    <citation type="submission" date="2025-08" db="UniProtKB">
        <authorList>
            <consortium name="RefSeq"/>
        </authorList>
    </citation>
    <scope>IDENTIFICATION</scope>
    <source>
        <tissue evidence="7">Gonad</tissue>
    </source>
</reference>
<keyword evidence="1" id="KW-0479">Metal-binding</keyword>
<sequence>MSFPVISGLVKTVEASARLPYLSRCVLGRSYGAKSVMTRRGLLSYMRQNTRGNCRGEMAVARNRREVFPVTKIQSCACYHSPHPDITNGASPTTQVSNNQGALKEDVQGESASLGQVEPEKMQLIYTCKVCQTRSVKVISKVAYTKGVVIVKCSGCDNNHLIADNLGWFSQEQGRRNIEEILAAKGETVRRIANTEELLELTADDIAGKDAMDKVWEQNSRVEPTNNEEKDA</sequence>
<dbReference type="Proteomes" id="UP000515135">
    <property type="component" value="Unplaced"/>
</dbReference>
<dbReference type="GO" id="GO:0006457">
    <property type="term" value="P:protein folding"/>
    <property type="evidence" value="ECO:0007669"/>
    <property type="project" value="TreeGrafter"/>
</dbReference>
<dbReference type="OrthoDB" id="512667at2759"/>
<keyword evidence="3" id="KW-0862">Zinc</keyword>
<dbReference type="GO" id="GO:0008270">
    <property type="term" value="F:zinc ion binding"/>
    <property type="evidence" value="ECO:0007669"/>
    <property type="project" value="UniProtKB-KW"/>
</dbReference>
<keyword evidence="6" id="KW-1185">Reference proteome</keyword>
<feature type="domain" description="DNL-type" evidence="5">
    <location>
        <begin position="117"/>
        <end position="214"/>
    </location>
</feature>
<protein>
    <submittedName>
        <fullName evidence="7">Mitochondrial protein import protein ZIM17-like isoform X1</fullName>
    </submittedName>
</protein>
<dbReference type="PANTHER" id="PTHR20922">
    <property type="entry name" value="DNL-TYPE ZINC FINGER PROTEIN"/>
    <property type="match status" value="1"/>
</dbReference>
<dbReference type="AlphaFoldDB" id="A0A6P4ZVK6"/>
<evidence type="ECO:0000259" key="5">
    <source>
        <dbReference type="PROSITE" id="PS51501"/>
    </source>
</evidence>